<dbReference type="Proteomes" id="UP001165293">
    <property type="component" value="Unassembled WGS sequence"/>
</dbReference>
<name>A0ABS8JG82_9GAMM</name>
<dbReference type="Pfam" id="PF13524">
    <property type="entry name" value="Glyco_trans_1_2"/>
    <property type="match status" value="1"/>
</dbReference>
<dbReference type="SUPFAM" id="SSF53756">
    <property type="entry name" value="UDP-Glycosyltransferase/glycogen phosphorylase"/>
    <property type="match status" value="1"/>
</dbReference>
<dbReference type="RefSeq" id="WP_230526188.1">
    <property type="nucleotide sequence ID" value="NZ_JAJGAK010000001.1"/>
</dbReference>
<comment type="caution">
    <text evidence="3">The sequence shown here is derived from an EMBL/GenBank/DDBJ whole genome shotgun (WGS) entry which is preliminary data.</text>
</comment>
<evidence type="ECO:0000313" key="3">
    <source>
        <dbReference type="EMBL" id="MCC8362602.1"/>
    </source>
</evidence>
<dbReference type="InterPro" id="IPR029063">
    <property type="entry name" value="SAM-dependent_MTases_sf"/>
</dbReference>
<dbReference type="EMBL" id="JAJGAK010000001">
    <property type="protein sequence ID" value="MCC8362602.1"/>
    <property type="molecule type" value="Genomic_DNA"/>
</dbReference>
<accession>A0ABS8JG82</accession>
<feature type="domain" description="Spore protein YkvP/CgeB glycosyl transferase-like" evidence="2">
    <location>
        <begin position="717"/>
        <end position="829"/>
    </location>
</feature>
<dbReference type="CDD" id="cd02440">
    <property type="entry name" value="AdoMet_MTases"/>
    <property type="match status" value="1"/>
</dbReference>
<dbReference type="Gene3D" id="3.40.50.150">
    <property type="entry name" value="Vaccinia Virus protein VP39"/>
    <property type="match status" value="1"/>
</dbReference>
<keyword evidence="4" id="KW-1185">Reference proteome</keyword>
<reference evidence="3" key="1">
    <citation type="submission" date="2021-10" db="EMBL/GenBank/DDBJ databases">
        <authorList>
            <person name="Lyu M."/>
            <person name="Wang X."/>
            <person name="Meng X."/>
            <person name="Xu K."/>
        </authorList>
    </citation>
    <scope>NUCLEOTIDE SEQUENCE</scope>
    <source>
        <strain evidence="3">A6</strain>
    </source>
</reference>
<protein>
    <submittedName>
        <fullName evidence="3">Glycosyltransferase</fullName>
        <ecNumber evidence="3">2.4.-.-</ecNumber>
    </submittedName>
</protein>
<keyword evidence="3" id="KW-0328">Glycosyltransferase</keyword>
<dbReference type="InterPro" id="IPR055259">
    <property type="entry name" value="YkvP/CgeB_Glyco_trans-like"/>
</dbReference>
<gene>
    <name evidence="3" type="ORF">LK996_05880</name>
</gene>
<dbReference type="GO" id="GO:0016757">
    <property type="term" value="F:glycosyltransferase activity"/>
    <property type="evidence" value="ECO:0007669"/>
    <property type="project" value="UniProtKB-KW"/>
</dbReference>
<dbReference type="Gene3D" id="3.40.50.2000">
    <property type="entry name" value="Glycogen Phosphorylase B"/>
    <property type="match status" value="1"/>
</dbReference>
<keyword evidence="1" id="KW-0175">Coiled coil</keyword>
<dbReference type="EC" id="2.4.-.-" evidence="3"/>
<proteinExistence type="predicted"/>
<feature type="coiled-coil region" evidence="1">
    <location>
        <begin position="237"/>
        <end position="380"/>
    </location>
</feature>
<evidence type="ECO:0000313" key="4">
    <source>
        <dbReference type="Proteomes" id="UP001165293"/>
    </source>
</evidence>
<dbReference type="Pfam" id="PF13489">
    <property type="entry name" value="Methyltransf_23"/>
    <property type="match status" value="1"/>
</dbReference>
<evidence type="ECO:0000259" key="2">
    <source>
        <dbReference type="Pfam" id="PF13524"/>
    </source>
</evidence>
<dbReference type="PANTHER" id="PTHR43464">
    <property type="entry name" value="METHYLTRANSFERASE"/>
    <property type="match status" value="1"/>
</dbReference>
<dbReference type="SUPFAM" id="SSF53335">
    <property type="entry name" value="S-adenosyl-L-methionine-dependent methyltransferases"/>
    <property type="match status" value="1"/>
</dbReference>
<sequence>MTMHDDHDHDGHDDNPWADRINEAYYDAMGAAFGQKTRERINWMCAQARGDTVLDVGCSQGIASILMAREGLRVTGLDIYPPAIEYAMGERAKEIATVQERLDFRCGELAALGDGQYDTVIMGEVVEHQTNPVRFIRQGAARVAPGGRIVVTVPYGLHPWPDHKSTIFPRHLHEALADEFTLDAIEVLEGYIRIVADRRPAGEAARDESDGLLRATETGALDVQTGYYTLSAIAQERAKANATLEQNAKVLREAQQKMTTRAFELERDLAVRTERGNGLQAALDTANKAHAEQSTQMHALREEHAVDAKRIAALQTQVVELQSELVKVRGSERAEADRVRAMQQQLEASAKRATELQDSAKQTRGKMDELRQELVHAQHKRSGHYAHLEAERERAVKFTEVVNRLHEENERYKHSVALAIGQAFLGLRSPRGIIGFPRAIVRAARAYRRRGSDGIPATPAPLPELRPVVVPPLASTGGSAARSSIPAMPAGDPANALSTIGWKQDIRPGTVPVMSVMDEFSRACFAPHASMIEPRPDNWEGLLETCKPRFLFVESSWKGNHGTWQYRVASYANPPGRELGEMVDGFQSRGVPTVFWNKEDPVHFNNFIDNAKRFDVVLTTAAEAVPEYEARTEARVGVLQFAAEESLHNPIGSAARNDKVCFAGSYYANRFEDRRADQLMLLDAATAFDLDIFDRNYSANASAPSDFAFPERFSPFVRGRLPYAEVGQAYRNYRVFLNVNSVIDSPTMFSRRVFELLACGTPIVSTWSRGTEEAFGNDLVWHVRTREEAEEAIRVLMTDDAEWRRRSLAGIRAVFARHTYRHRFRQVLDMLEIESPAADVFEDALVVADVGDQAQADAVVAAFQRQALAPGVHARLLLASAAEIRADAPHVVVARVDGGVEDALSRGHAEEGCGMIARLSPTAAYGQHYLQDLLHAARYGGADLTGKPADGREDSQYQSGIALDPLTLMCRRELLAANRRVAKSFFGQSASGLPEGIKTFASDTANFVRSGQGAEARALVE</sequence>
<evidence type="ECO:0000256" key="1">
    <source>
        <dbReference type="SAM" id="Coils"/>
    </source>
</evidence>
<organism evidence="3 4">
    <name type="scientific">Noviluteimonas lactosilytica</name>
    <dbReference type="NCBI Taxonomy" id="2888523"/>
    <lineage>
        <taxon>Bacteria</taxon>
        <taxon>Pseudomonadati</taxon>
        <taxon>Pseudomonadota</taxon>
        <taxon>Gammaproteobacteria</taxon>
        <taxon>Lysobacterales</taxon>
        <taxon>Lysobacteraceae</taxon>
        <taxon>Noviluteimonas</taxon>
    </lineage>
</organism>
<keyword evidence="3" id="KW-0808">Transferase</keyword>